<organism evidence="1">
    <name type="scientific">Mesocestoides corti</name>
    <name type="common">Flatworm</name>
    <dbReference type="NCBI Taxonomy" id="53468"/>
    <lineage>
        <taxon>Eukaryota</taxon>
        <taxon>Metazoa</taxon>
        <taxon>Spiralia</taxon>
        <taxon>Lophotrochozoa</taxon>
        <taxon>Platyhelminthes</taxon>
        <taxon>Cestoda</taxon>
        <taxon>Eucestoda</taxon>
        <taxon>Cyclophyllidea</taxon>
        <taxon>Mesocestoididae</taxon>
        <taxon>Mesocestoides</taxon>
    </lineage>
</organism>
<evidence type="ECO:0000313" key="1">
    <source>
        <dbReference type="WBParaSite" id="MCU_012170-RA"/>
    </source>
</evidence>
<protein>
    <submittedName>
        <fullName evidence="1">Transposase</fullName>
    </submittedName>
</protein>
<dbReference type="WBParaSite" id="MCU_012170-RA">
    <property type="protein sequence ID" value="MCU_012170-RA"/>
    <property type="gene ID" value="MCU_012170"/>
</dbReference>
<reference evidence="1" key="1">
    <citation type="submission" date="2019-11" db="UniProtKB">
        <authorList>
            <consortium name="WormBaseParasite"/>
        </authorList>
    </citation>
    <scope>IDENTIFICATION</scope>
</reference>
<proteinExistence type="predicted"/>
<name>A0A5K3FVE9_MESCO</name>
<accession>A0A5K3FVE9</accession>
<sequence>MDSRHIGTQALIESEQRAMIVASCTRWSDFRLRGTIEALNSAPRTGVQSVYESSVYISNLANGPIEEDGPEVAI</sequence>
<dbReference type="AlphaFoldDB" id="A0A5K3FVE9"/>